<keyword evidence="2" id="KW-0611">Plant defense</keyword>
<feature type="active site" description="Proton donor" evidence="4">
    <location>
        <position position="87"/>
    </location>
</feature>
<feature type="signal peptide" evidence="6">
    <location>
        <begin position="1"/>
        <end position="19"/>
    </location>
</feature>
<evidence type="ECO:0000256" key="4">
    <source>
        <dbReference type="PIRSR" id="PIRSR001060-1"/>
    </source>
</evidence>
<keyword evidence="1" id="KW-0147">Chitin-binding</keyword>
<accession>A0AAV5M951</accession>
<dbReference type="GO" id="GO:0004568">
    <property type="term" value="F:chitinase activity"/>
    <property type="evidence" value="ECO:0007669"/>
    <property type="project" value="InterPro"/>
</dbReference>
<dbReference type="AlphaFoldDB" id="A0AAV5M951"/>
<dbReference type="InterPro" id="IPR023346">
    <property type="entry name" value="Lysozyme-like_dom_sf"/>
</dbReference>
<protein>
    <recommendedName>
        <fullName evidence="7">Glycoside hydrolase family 19 catalytic domain-containing protein</fullName>
    </recommendedName>
</protein>
<evidence type="ECO:0000256" key="3">
    <source>
        <dbReference type="ARBA" id="ARBA00023157"/>
    </source>
</evidence>
<evidence type="ECO:0000313" key="8">
    <source>
        <dbReference type="EMBL" id="GKV45157.1"/>
    </source>
</evidence>
<dbReference type="Gene3D" id="1.10.530.10">
    <property type="match status" value="1"/>
</dbReference>
<evidence type="ECO:0000256" key="5">
    <source>
        <dbReference type="PIRSR" id="PIRSR001060-2"/>
    </source>
</evidence>
<keyword evidence="6" id="KW-0732">Signal</keyword>
<evidence type="ECO:0000256" key="2">
    <source>
        <dbReference type="ARBA" id="ARBA00022821"/>
    </source>
</evidence>
<keyword evidence="9" id="KW-1185">Reference proteome</keyword>
<dbReference type="PANTHER" id="PTHR22595:SF79">
    <property type="entry name" value="CHITINASE 12"/>
    <property type="match status" value="1"/>
</dbReference>
<reference evidence="8 9" key="1">
    <citation type="journal article" date="2021" name="Commun. Biol.">
        <title>The genome of Shorea leprosula (Dipterocarpaceae) highlights the ecological relevance of drought in aseasonal tropical rainforests.</title>
        <authorList>
            <person name="Ng K.K.S."/>
            <person name="Kobayashi M.J."/>
            <person name="Fawcett J.A."/>
            <person name="Hatakeyama M."/>
            <person name="Paape T."/>
            <person name="Ng C.H."/>
            <person name="Ang C.C."/>
            <person name="Tnah L.H."/>
            <person name="Lee C.T."/>
            <person name="Nishiyama T."/>
            <person name="Sese J."/>
            <person name="O'Brien M.J."/>
            <person name="Copetti D."/>
            <person name="Mohd Noor M.I."/>
            <person name="Ong R.C."/>
            <person name="Putra M."/>
            <person name="Sireger I.Z."/>
            <person name="Indrioko S."/>
            <person name="Kosugi Y."/>
            <person name="Izuno A."/>
            <person name="Isagi Y."/>
            <person name="Lee S.L."/>
            <person name="Shimizu K.K."/>
        </authorList>
    </citation>
    <scope>NUCLEOTIDE SEQUENCE [LARGE SCALE GENOMIC DNA]</scope>
    <source>
        <strain evidence="8">214</strain>
    </source>
</reference>
<dbReference type="SUPFAM" id="SSF53955">
    <property type="entry name" value="Lysozyme-like"/>
    <property type="match status" value="1"/>
</dbReference>
<dbReference type="GO" id="GO:0008061">
    <property type="term" value="F:chitin binding"/>
    <property type="evidence" value="ECO:0007669"/>
    <property type="project" value="UniProtKB-KW"/>
</dbReference>
<proteinExistence type="predicted"/>
<dbReference type="InterPro" id="IPR016283">
    <property type="entry name" value="Glyco_hydro_19"/>
</dbReference>
<organism evidence="8 9">
    <name type="scientific">Rubroshorea leprosula</name>
    <dbReference type="NCBI Taxonomy" id="152421"/>
    <lineage>
        <taxon>Eukaryota</taxon>
        <taxon>Viridiplantae</taxon>
        <taxon>Streptophyta</taxon>
        <taxon>Embryophyta</taxon>
        <taxon>Tracheophyta</taxon>
        <taxon>Spermatophyta</taxon>
        <taxon>Magnoliopsida</taxon>
        <taxon>eudicotyledons</taxon>
        <taxon>Gunneridae</taxon>
        <taxon>Pentapetalae</taxon>
        <taxon>rosids</taxon>
        <taxon>malvids</taxon>
        <taxon>Malvales</taxon>
        <taxon>Dipterocarpaceae</taxon>
        <taxon>Rubroshorea</taxon>
    </lineage>
</organism>
<feature type="disulfide bond" evidence="5">
    <location>
        <begin position="224"/>
        <end position="257"/>
    </location>
</feature>
<evidence type="ECO:0000256" key="1">
    <source>
        <dbReference type="ARBA" id="ARBA00022669"/>
    </source>
</evidence>
<dbReference type="PANTHER" id="PTHR22595">
    <property type="entry name" value="CHITINASE-RELATED"/>
    <property type="match status" value="1"/>
</dbReference>
<name>A0AAV5M951_9ROSI</name>
<feature type="disulfide bond" evidence="5">
    <location>
        <begin position="117"/>
        <end position="125"/>
    </location>
</feature>
<dbReference type="Gene3D" id="3.30.20.10">
    <property type="entry name" value="Endochitinase, domain 2"/>
    <property type="match status" value="1"/>
</dbReference>
<dbReference type="PROSITE" id="PS00774">
    <property type="entry name" value="CHITINASE_19_2"/>
    <property type="match status" value="1"/>
</dbReference>
<evidence type="ECO:0000313" key="9">
    <source>
        <dbReference type="Proteomes" id="UP001054252"/>
    </source>
</evidence>
<comment type="caution">
    <text evidence="8">The sequence shown here is derived from an EMBL/GenBank/DDBJ whole genome shotgun (WGS) entry which is preliminary data.</text>
</comment>
<feature type="domain" description="Glycoside hydrolase family 19 catalytic" evidence="7">
    <location>
        <begin position="169"/>
        <end position="179"/>
    </location>
</feature>
<sequence length="282" mass="30810">MRILTLVLFTLASAIGALADITSLISRGLFNEMLKHSNDSACPAKGFYSYEAFIAAAANSFGAFGTTGDIDTRKREIAAFLAQTSHETSGGPANASDGPYAWGYCYLQEQGNPADYCAPSQQWPCAPGKKYYGRGPFQISYNYNYGPAGMHINQDLLNDPDAVTRDPLIAFQTALWFWMTPRSPNPSCHDVITGKWRPSATDTSDGRVPGYGAITNLINGAIECGELGSKAQVADRIGFYKRYCDLLQVDYGNNLDCYNQKPFASALPDVPLVCRLYILTEQ</sequence>
<gene>
    <name evidence="8" type="ORF">SLEP1_g52267</name>
</gene>
<feature type="disulfide bond" evidence="5">
    <location>
        <begin position="42"/>
        <end position="105"/>
    </location>
</feature>
<dbReference type="FunFam" id="3.30.20.10:FF:000001">
    <property type="entry name" value="Endochitinase (Chitinase)"/>
    <property type="match status" value="1"/>
</dbReference>
<feature type="chain" id="PRO_5043596280" description="Glycoside hydrolase family 19 catalytic domain-containing protein" evidence="6">
    <location>
        <begin position="20"/>
        <end position="282"/>
    </location>
</feature>
<dbReference type="InterPro" id="IPR000726">
    <property type="entry name" value="Glyco_hydro_19_cat"/>
</dbReference>
<dbReference type="GO" id="GO:0005975">
    <property type="term" value="P:carbohydrate metabolic process"/>
    <property type="evidence" value="ECO:0007669"/>
    <property type="project" value="InterPro"/>
</dbReference>
<evidence type="ECO:0000259" key="7">
    <source>
        <dbReference type="PROSITE" id="PS00774"/>
    </source>
</evidence>
<evidence type="ECO:0000256" key="6">
    <source>
        <dbReference type="SAM" id="SignalP"/>
    </source>
</evidence>
<dbReference type="GO" id="GO:0050832">
    <property type="term" value="P:defense response to fungus"/>
    <property type="evidence" value="ECO:0007669"/>
    <property type="project" value="TreeGrafter"/>
</dbReference>
<dbReference type="CDD" id="cd00325">
    <property type="entry name" value="chitinase_GH19"/>
    <property type="match status" value="1"/>
</dbReference>
<dbReference type="EMBL" id="BPVZ01000190">
    <property type="protein sequence ID" value="GKV45157.1"/>
    <property type="molecule type" value="Genomic_DNA"/>
</dbReference>
<dbReference type="PIRSF" id="PIRSF001060">
    <property type="entry name" value="Endochitinase"/>
    <property type="match status" value="1"/>
</dbReference>
<dbReference type="GO" id="GO:0006032">
    <property type="term" value="P:chitin catabolic process"/>
    <property type="evidence" value="ECO:0007669"/>
    <property type="project" value="InterPro"/>
</dbReference>
<dbReference type="Pfam" id="PF00182">
    <property type="entry name" value="Glyco_hydro_19"/>
    <property type="match status" value="1"/>
</dbReference>
<dbReference type="Proteomes" id="UP001054252">
    <property type="component" value="Unassembled WGS sequence"/>
</dbReference>
<dbReference type="GO" id="GO:0016998">
    <property type="term" value="P:cell wall macromolecule catabolic process"/>
    <property type="evidence" value="ECO:0007669"/>
    <property type="project" value="InterPro"/>
</dbReference>
<keyword evidence="3 5" id="KW-1015">Disulfide bond</keyword>